<keyword evidence="2" id="KW-1185">Reference proteome</keyword>
<proteinExistence type="predicted"/>
<comment type="caution">
    <text evidence="1">The sequence shown here is derived from an EMBL/GenBank/DDBJ whole genome shotgun (WGS) entry which is preliminary data.</text>
</comment>
<reference evidence="1" key="1">
    <citation type="submission" date="2010-06" db="EMBL/GenBank/DDBJ databases">
        <authorList>
            <person name="Muzny D."/>
            <person name="Qin X."/>
            <person name="Buhay C."/>
            <person name="Dugan-Rocha S."/>
            <person name="Ding Y."/>
            <person name="Chen G."/>
            <person name="Hawes A."/>
            <person name="Holder M."/>
            <person name="Jhangiani S."/>
            <person name="Johnson A."/>
            <person name="Khan Z."/>
            <person name="Li Z."/>
            <person name="Liu W."/>
            <person name="Liu X."/>
            <person name="Perez L."/>
            <person name="Shen H."/>
            <person name="Wang Q."/>
            <person name="Watt J."/>
            <person name="Xi L."/>
            <person name="Xin Y."/>
            <person name="Zhou J."/>
            <person name="Deng J."/>
            <person name="Jiang H."/>
            <person name="Liu Y."/>
            <person name="Qu J."/>
            <person name="Song X.-Z."/>
            <person name="Zhang L."/>
            <person name="Villasana D."/>
            <person name="Johnson A."/>
            <person name="Liu J."/>
            <person name="Liyanage D."/>
            <person name="Lorensuhewa L."/>
            <person name="Robinson T."/>
            <person name="Song A."/>
            <person name="Song B.-B."/>
            <person name="Dinh H."/>
            <person name="Thornton R."/>
            <person name="Coyle M."/>
            <person name="Francisco L."/>
            <person name="Jackson L."/>
            <person name="Javaid M."/>
            <person name="Korchina V."/>
            <person name="Kovar C."/>
            <person name="Mata R."/>
            <person name="Mathew T."/>
            <person name="Ngo R."/>
            <person name="Nguyen L."/>
            <person name="Nguyen N."/>
            <person name="Okwuonu G."/>
            <person name="Ongeri F."/>
            <person name="Pham C."/>
            <person name="Simmons D."/>
            <person name="Wilczek-Boney K."/>
            <person name="Hale W."/>
            <person name="Jakkamsetti A."/>
            <person name="Pham P."/>
            <person name="Ruth R."/>
            <person name="San Lucas F."/>
            <person name="Warren J."/>
            <person name="Zhang J."/>
            <person name="Zhao Z."/>
            <person name="Zhou C."/>
            <person name="Zhu D."/>
            <person name="Lee S."/>
            <person name="Bess C."/>
            <person name="Blankenburg K."/>
            <person name="Forbes L."/>
            <person name="Fu Q."/>
            <person name="Gubbala S."/>
            <person name="Hirani K."/>
            <person name="Jayaseelan J.C."/>
            <person name="Lara F."/>
            <person name="Munidasa M."/>
            <person name="Palculict T."/>
            <person name="Patil S."/>
            <person name="Pu L.-L."/>
            <person name="Saada N."/>
            <person name="Tang L."/>
            <person name="Weissenberger G."/>
            <person name="Zhu Y."/>
            <person name="Hemphill L."/>
            <person name="Shang Y."/>
            <person name="Youmans B."/>
            <person name="Ayvaz T."/>
            <person name="Ross M."/>
            <person name="Santibanez J."/>
            <person name="Aqrawi P."/>
            <person name="Gross S."/>
            <person name="Joshi V."/>
            <person name="Fowler G."/>
            <person name="Nazareth L."/>
            <person name="Reid J."/>
            <person name="Worley K."/>
            <person name="Petrosino J."/>
            <person name="Highlander S."/>
            <person name="Gibbs R."/>
        </authorList>
    </citation>
    <scope>NUCLEOTIDE SEQUENCE [LARGE SCALE GENOMIC DNA]</scope>
    <source>
        <strain evidence="1">ATCC 35910</strain>
    </source>
</reference>
<sequence>MVRDSGFQVWVFKFEGFWVQDVISEELRANKNQHPATNNKIN</sequence>
<organism evidence="1 2">
    <name type="scientific">Chryseobacterium gleum ATCC 35910</name>
    <dbReference type="NCBI Taxonomy" id="525257"/>
    <lineage>
        <taxon>Bacteria</taxon>
        <taxon>Pseudomonadati</taxon>
        <taxon>Bacteroidota</taxon>
        <taxon>Flavobacteriia</taxon>
        <taxon>Flavobacteriales</taxon>
        <taxon>Weeksellaceae</taxon>
        <taxon>Chryseobacterium group</taxon>
        <taxon>Chryseobacterium</taxon>
    </lineage>
</organism>
<name>A0ABN0AQU7_CHRGE</name>
<gene>
    <name evidence="1" type="ORF">HMPREF0204_14500</name>
</gene>
<accession>A0ABN0AQU7</accession>
<evidence type="ECO:0000313" key="2">
    <source>
        <dbReference type="Proteomes" id="UP000002969"/>
    </source>
</evidence>
<protein>
    <submittedName>
        <fullName evidence="1">Uncharacterized protein</fullName>
    </submittedName>
</protein>
<dbReference type="Proteomes" id="UP000002969">
    <property type="component" value="Unassembled WGS sequence"/>
</dbReference>
<evidence type="ECO:0000313" key="1">
    <source>
        <dbReference type="EMBL" id="EFK35431.1"/>
    </source>
</evidence>
<dbReference type="EMBL" id="ACKQ02000007">
    <property type="protein sequence ID" value="EFK35431.1"/>
    <property type="molecule type" value="Genomic_DNA"/>
</dbReference>